<dbReference type="InterPro" id="IPR027417">
    <property type="entry name" value="P-loop_NTPase"/>
</dbReference>
<dbReference type="SUPFAM" id="SSF52540">
    <property type="entry name" value="P-loop containing nucleoside triphosphate hydrolases"/>
    <property type="match status" value="1"/>
</dbReference>
<reference evidence="1 2" key="1">
    <citation type="submission" date="2018-08" db="EMBL/GenBank/DDBJ databases">
        <title>A genome reference for cultivated species of the human gut microbiota.</title>
        <authorList>
            <person name="Zou Y."/>
            <person name="Xue W."/>
            <person name="Luo G."/>
        </authorList>
    </citation>
    <scope>NUCLEOTIDE SEQUENCE [LARGE SCALE GENOMIC DNA]</scope>
    <source>
        <strain evidence="1 2">AF15-20</strain>
    </source>
</reference>
<evidence type="ECO:0000313" key="1">
    <source>
        <dbReference type="EMBL" id="RGU91258.1"/>
    </source>
</evidence>
<dbReference type="AlphaFoldDB" id="A0A395WBG5"/>
<evidence type="ECO:0008006" key="3">
    <source>
        <dbReference type="Google" id="ProtNLM"/>
    </source>
</evidence>
<dbReference type="Proteomes" id="UP000265489">
    <property type="component" value="Unassembled WGS sequence"/>
</dbReference>
<dbReference type="GeneID" id="66580056"/>
<name>A0A395WBG5_9FIRM</name>
<sequence length="344" mass="40652">MNTKEYILNQFKLYPQLELQDLMKFLYQSSFGCEHLVSDFSTVKSNIEQELQNHQDSSDSIEELDGDYIRLHLNYGLNVNTLSTLFIRSCQQEENGIKQLEDKIQTLLDLIFDNTLPFSFEQSKDLLLKWKKEGYPAIHHSDTFNQLYHPSYRLIHKKYVPFLELFQYIDNNHPSMISIDGRCASGKTTLSNLLKLVYDCNVFKMDDFFLQYHQRTTERLTSPGENVDHERFEQEILIPLSKHEDVKLCKFNCSTMSIESAILIPYKPFNIIEGSYSMHSSLQKYYDFSVFLTVNKDEQIERLRKRNPKMLNNFIQRWIPLEEAYFNTFSIQDKCDIQIDTSKA</sequence>
<evidence type="ECO:0000313" key="2">
    <source>
        <dbReference type="Proteomes" id="UP000265489"/>
    </source>
</evidence>
<dbReference type="RefSeq" id="WP_118325287.1">
    <property type="nucleotide sequence ID" value="NZ_DAWEIE010000049.1"/>
</dbReference>
<protein>
    <recommendedName>
        <fullName evidence="3">Phosphoribulokinase/uridine kinase domain-containing protein</fullName>
    </recommendedName>
</protein>
<organism evidence="1 2">
    <name type="scientific">Holdemanella biformis</name>
    <dbReference type="NCBI Taxonomy" id="1735"/>
    <lineage>
        <taxon>Bacteria</taxon>
        <taxon>Bacillati</taxon>
        <taxon>Bacillota</taxon>
        <taxon>Erysipelotrichia</taxon>
        <taxon>Erysipelotrichales</taxon>
        <taxon>Erysipelotrichaceae</taxon>
        <taxon>Holdemanella</taxon>
    </lineage>
</organism>
<dbReference type="Gene3D" id="3.40.50.300">
    <property type="entry name" value="P-loop containing nucleotide triphosphate hydrolases"/>
    <property type="match status" value="1"/>
</dbReference>
<dbReference type="EMBL" id="QRYQ01000012">
    <property type="protein sequence ID" value="RGU91258.1"/>
    <property type="molecule type" value="Genomic_DNA"/>
</dbReference>
<accession>A0A395WBG5</accession>
<proteinExistence type="predicted"/>
<gene>
    <name evidence="1" type="ORF">DWW32_07325</name>
</gene>
<comment type="caution">
    <text evidence="1">The sequence shown here is derived from an EMBL/GenBank/DDBJ whole genome shotgun (WGS) entry which is preliminary data.</text>
</comment>